<dbReference type="KEGG" id="samy:DB32_008681"/>
<feature type="domain" description="Cupin fold metalloprotein WbuC cupin" evidence="1">
    <location>
        <begin position="4"/>
        <end position="84"/>
    </location>
</feature>
<dbReference type="Pfam" id="PF19480">
    <property type="entry name" value="DUF6016"/>
    <property type="match status" value="1"/>
</dbReference>
<dbReference type="InterPro" id="IPR014710">
    <property type="entry name" value="RmlC-like_jellyroll"/>
</dbReference>
<dbReference type="Proteomes" id="UP000034883">
    <property type="component" value="Chromosome"/>
</dbReference>
<gene>
    <name evidence="2" type="ORF">DB32_008681</name>
</gene>
<proteinExistence type="predicted"/>
<dbReference type="Gene3D" id="2.60.120.10">
    <property type="entry name" value="Jelly Rolls"/>
    <property type="match status" value="1"/>
</dbReference>
<evidence type="ECO:0000259" key="1">
    <source>
        <dbReference type="Pfam" id="PF19480"/>
    </source>
</evidence>
<keyword evidence="3" id="KW-1185">Reference proteome</keyword>
<accession>A0A0F6YMM6</accession>
<dbReference type="InterPro" id="IPR011051">
    <property type="entry name" value="RmlC_Cupin_sf"/>
</dbReference>
<dbReference type="InterPro" id="IPR027565">
    <property type="entry name" value="Cupin_WbuC"/>
</dbReference>
<evidence type="ECO:0000313" key="3">
    <source>
        <dbReference type="Proteomes" id="UP000034883"/>
    </source>
</evidence>
<name>A0A0F6YMM6_9BACT</name>
<dbReference type="InterPro" id="IPR046058">
    <property type="entry name" value="WbuC_cupin"/>
</dbReference>
<dbReference type="NCBIfam" id="TIGR04366">
    <property type="entry name" value="cupin_WbuC"/>
    <property type="match status" value="1"/>
</dbReference>
<reference evidence="2 3" key="1">
    <citation type="submission" date="2015-03" db="EMBL/GenBank/DDBJ databases">
        <title>Genome assembly of Sandaracinus amylolyticus DSM 53668.</title>
        <authorList>
            <person name="Sharma G."/>
            <person name="Subramanian S."/>
        </authorList>
    </citation>
    <scope>NUCLEOTIDE SEQUENCE [LARGE SCALE GENOMIC DNA]</scope>
    <source>
        <strain evidence="2 3">DSM 53668</strain>
    </source>
</reference>
<evidence type="ECO:0000313" key="2">
    <source>
        <dbReference type="EMBL" id="AKF11532.1"/>
    </source>
</evidence>
<organism evidence="2 3">
    <name type="scientific">Sandaracinus amylolyticus</name>
    <dbReference type="NCBI Taxonomy" id="927083"/>
    <lineage>
        <taxon>Bacteria</taxon>
        <taxon>Pseudomonadati</taxon>
        <taxon>Myxococcota</taxon>
        <taxon>Polyangia</taxon>
        <taxon>Polyangiales</taxon>
        <taxon>Sandaracinaceae</taxon>
        <taxon>Sandaracinus</taxon>
    </lineage>
</organism>
<dbReference type="STRING" id="927083.DB32_008681"/>
<dbReference type="CDD" id="cd07005">
    <property type="entry name" value="cupin_WbuC-like"/>
    <property type="match status" value="1"/>
</dbReference>
<dbReference type="AlphaFoldDB" id="A0A0F6YMM6"/>
<sequence length="163" mass="18324">MQLIDEALFETTLARAASAPRGRTNHNFHPSLDDNPHRFLNVMTRGTYITPHRHLDPAKSETFVILRGEVAFFVFDDRGEIERCQTLGDPMQRAHACGIDLAPGVWHSLVVTSESAICFEVKPGPYQAANDKDFAPWAPREGEPGCAAYLERLTRYAARSDRR</sequence>
<protein>
    <submittedName>
        <fullName evidence="2">Tryptophan synthase beta chain like protein</fullName>
    </submittedName>
</protein>
<dbReference type="EMBL" id="CP011125">
    <property type="protein sequence ID" value="AKF11532.1"/>
    <property type="molecule type" value="Genomic_DNA"/>
</dbReference>
<dbReference type="SUPFAM" id="SSF51182">
    <property type="entry name" value="RmlC-like cupins"/>
    <property type="match status" value="1"/>
</dbReference>